<dbReference type="EMBL" id="RCML01000925">
    <property type="protein sequence ID" value="KAG2967524.1"/>
    <property type="molecule type" value="Genomic_DNA"/>
</dbReference>
<sequence length="48" mass="4992">MYHLIALVTAPCLRIASLITAATISLPRFMCLSGSSSNAFAKFASSSA</sequence>
<dbReference type="EMBL" id="MJFZ01000864">
    <property type="protein sequence ID" value="RAW24577.1"/>
    <property type="molecule type" value="Genomic_DNA"/>
</dbReference>
<reference evidence="1" key="2">
    <citation type="submission" date="2018-10" db="EMBL/GenBank/DDBJ databases">
        <title>Effector identification in a new, highly contiguous assembly of the strawberry crown rot pathogen Phytophthora cactorum.</title>
        <authorList>
            <person name="Armitage A.D."/>
            <person name="Nellist C.F."/>
            <person name="Bates H."/>
            <person name="Vickerstaff R.J."/>
            <person name="Harrison R.J."/>
        </authorList>
    </citation>
    <scope>NUCLEOTIDE SEQUENCE</scope>
    <source>
        <strain evidence="1">P415</strain>
    </source>
</reference>
<gene>
    <name evidence="2" type="ORF">PC110_g18994</name>
    <name evidence="1" type="ORF">PC118_g18521</name>
</gene>
<dbReference type="AlphaFoldDB" id="A0A329RIZ9"/>
<comment type="caution">
    <text evidence="2">The sequence shown here is derived from an EMBL/GenBank/DDBJ whole genome shotgun (WGS) entry which is preliminary data.</text>
</comment>
<evidence type="ECO:0000313" key="3">
    <source>
        <dbReference type="Proteomes" id="UP000251314"/>
    </source>
</evidence>
<dbReference type="VEuPathDB" id="FungiDB:PC110_g18994"/>
<proteinExistence type="predicted"/>
<evidence type="ECO:0000313" key="1">
    <source>
        <dbReference type="EMBL" id="KAG2967524.1"/>
    </source>
</evidence>
<accession>A0A329RIZ9</accession>
<dbReference type="Proteomes" id="UP000251314">
    <property type="component" value="Unassembled WGS sequence"/>
</dbReference>
<keyword evidence="3" id="KW-1185">Reference proteome</keyword>
<evidence type="ECO:0000313" key="2">
    <source>
        <dbReference type="EMBL" id="RAW24577.1"/>
    </source>
</evidence>
<organism evidence="2 3">
    <name type="scientific">Phytophthora cactorum</name>
    <dbReference type="NCBI Taxonomy" id="29920"/>
    <lineage>
        <taxon>Eukaryota</taxon>
        <taxon>Sar</taxon>
        <taxon>Stramenopiles</taxon>
        <taxon>Oomycota</taxon>
        <taxon>Peronosporomycetes</taxon>
        <taxon>Peronosporales</taxon>
        <taxon>Peronosporaceae</taxon>
        <taxon>Phytophthora</taxon>
    </lineage>
</organism>
<name>A0A329RIZ9_9STRA</name>
<protein>
    <submittedName>
        <fullName evidence="2">Uncharacterized protein</fullName>
    </submittedName>
</protein>
<reference evidence="2 3" key="1">
    <citation type="submission" date="2018-01" db="EMBL/GenBank/DDBJ databases">
        <title>Draft genome of the strawberry crown rot pathogen Phytophthora cactorum.</title>
        <authorList>
            <person name="Armitage A.D."/>
            <person name="Lysoe E."/>
            <person name="Nellist C.F."/>
            <person name="Harrison R.J."/>
            <person name="Brurberg M.B."/>
        </authorList>
    </citation>
    <scope>NUCLEOTIDE SEQUENCE [LARGE SCALE GENOMIC DNA]</scope>
    <source>
        <strain evidence="2 3">10300</strain>
    </source>
</reference>
<dbReference type="Proteomes" id="UP000697107">
    <property type="component" value="Unassembled WGS sequence"/>
</dbReference>